<dbReference type="Pfam" id="PF22037">
    <property type="entry name" value="PSD13_N"/>
    <property type="match status" value="1"/>
</dbReference>
<dbReference type="InterPro" id="IPR035298">
    <property type="entry name" value="PSMD13"/>
</dbReference>
<feature type="domain" description="PSD13 N-terminal" evidence="2">
    <location>
        <begin position="12"/>
        <end position="221"/>
    </location>
</feature>
<name>A0A8J6ASS7_9EUKA</name>
<dbReference type="GO" id="GO:0005829">
    <property type="term" value="C:cytosol"/>
    <property type="evidence" value="ECO:0007669"/>
    <property type="project" value="TreeGrafter"/>
</dbReference>
<evidence type="ECO:0000256" key="1">
    <source>
        <dbReference type="ARBA" id="ARBA00022942"/>
    </source>
</evidence>
<evidence type="ECO:0000313" key="3">
    <source>
        <dbReference type="EMBL" id="KAG9390585.1"/>
    </source>
</evidence>
<keyword evidence="1 3" id="KW-0647">Proteasome</keyword>
<dbReference type="Proteomes" id="UP000717585">
    <property type="component" value="Unassembled WGS sequence"/>
</dbReference>
<proteinExistence type="predicted"/>
<comment type="caution">
    <text evidence="3">The sequence shown here is derived from an EMBL/GenBank/DDBJ whole genome shotgun (WGS) entry which is preliminary data.</text>
</comment>
<evidence type="ECO:0000313" key="4">
    <source>
        <dbReference type="Proteomes" id="UP000717585"/>
    </source>
</evidence>
<dbReference type="GO" id="GO:0008541">
    <property type="term" value="C:proteasome regulatory particle, lid subcomplex"/>
    <property type="evidence" value="ECO:0007669"/>
    <property type="project" value="TreeGrafter"/>
</dbReference>
<gene>
    <name evidence="3" type="ORF">J8273_7936</name>
</gene>
<sequence>MQGVIDSIQHNRNQELWYNLGSDLVSFCNEKHMIGQSMPLVEVYNTFVREIVENLYPLHVAIMIDAIVREDSSAASIVADLKQQPFTSKNAILSQSMSLIEARISVKNGAVPDDDELAAQFGDVATETAVIDMLLQHLYIEISMARRDHTALVDRMIAYDSARGLAGVTLAPSQEAAFAVTLITAALVADRILTFDDVVAVECIKNPAAVDAAQAWMPAMLAAIHAGNVPEVAQMTQQHGQQLTALSAADPVGLVLRKAKISALLALVFSRDSQHWTFSFEEIAAVIAGTEREAEDVALAALSHGLLRGRIQATTASVEVTWLKPRPLTLDQTRALKDKLQAWFGQVVAANEMVVTAKDRAGQMTALFEE</sequence>
<dbReference type="InterPro" id="IPR054179">
    <property type="entry name" value="PSD13_N"/>
</dbReference>
<dbReference type="OrthoDB" id="1093at2759"/>
<dbReference type="GO" id="GO:0006511">
    <property type="term" value="P:ubiquitin-dependent protein catabolic process"/>
    <property type="evidence" value="ECO:0007669"/>
    <property type="project" value="TreeGrafter"/>
</dbReference>
<accession>A0A8J6ASS7</accession>
<protein>
    <submittedName>
        <fullName evidence="3">26S proteasome non-ATPase regulatory subunit 13</fullName>
    </submittedName>
</protein>
<organism evidence="3 4">
    <name type="scientific">Carpediemonas membranifera</name>
    <dbReference type="NCBI Taxonomy" id="201153"/>
    <lineage>
        <taxon>Eukaryota</taxon>
        <taxon>Metamonada</taxon>
        <taxon>Carpediemonas-like organisms</taxon>
        <taxon>Carpediemonas</taxon>
    </lineage>
</organism>
<dbReference type="PANTHER" id="PTHR10539:SF0">
    <property type="entry name" value="26S PROTEASOME NON-ATPASE REGULATORY SUBUNIT 13"/>
    <property type="match status" value="1"/>
</dbReference>
<dbReference type="EMBL" id="JAHDYR010000064">
    <property type="protein sequence ID" value="KAG9390585.1"/>
    <property type="molecule type" value="Genomic_DNA"/>
</dbReference>
<dbReference type="GO" id="GO:0005634">
    <property type="term" value="C:nucleus"/>
    <property type="evidence" value="ECO:0007669"/>
    <property type="project" value="TreeGrafter"/>
</dbReference>
<dbReference type="GO" id="GO:0005198">
    <property type="term" value="F:structural molecule activity"/>
    <property type="evidence" value="ECO:0007669"/>
    <property type="project" value="TreeGrafter"/>
</dbReference>
<keyword evidence="4" id="KW-1185">Reference proteome</keyword>
<dbReference type="PANTHER" id="PTHR10539">
    <property type="entry name" value="26S PROTEASOME NON-ATPASE REGULATORY SUBUNIT 13"/>
    <property type="match status" value="1"/>
</dbReference>
<reference evidence="3" key="1">
    <citation type="submission" date="2021-05" db="EMBL/GenBank/DDBJ databases">
        <title>A free-living protist that lacks canonical eukaryotic 1 DNA replication and segregation systems.</title>
        <authorList>
            <person name="Salas-Leiva D.E."/>
            <person name="Tromer E.C."/>
            <person name="Curtis B.A."/>
            <person name="Jerlstrom-Hultqvist J."/>
            <person name="Kolisko M."/>
            <person name="Yi Z."/>
            <person name="Salas-Leiva J.S."/>
            <person name="Gallot-Lavallee L."/>
            <person name="Kops G.J.P.L."/>
            <person name="Archibald J.M."/>
            <person name="Simpson A.G.B."/>
            <person name="Roger A.J."/>
        </authorList>
    </citation>
    <scope>NUCLEOTIDE SEQUENCE</scope>
    <source>
        <strain evidence="3">BICM</strain>
    </source>
</reference>
<evidence type="ECO:0000259" key="2">
    <source>
        <dbReference type="Pfam" id="PF22037"/>
    </source>
</evidence>
<dbReference type="AlphaFoldDB" id="A0A8J6ASS7"/>